<dbReference type="GO" id="GO:0030170">
    <property type="term" value="F:pyridoxal phosphate binding"/>
    <property type="evidence" value="ECO:0007669"/>
    <property type="project" value="InterPro"/>
</dbReference>
<evidence type="ECO:0000256" key="8">
    <source>
        <dbReference type="ARBA" id="ARBA00022898"/>
    </source>
</evidence>
<dbReference type="GO" id="GO:0006520">
    <property type="term" value="P:amino acid metabolic process"/>
    <property type="evidence" value="ECO:0007669"/>
    <property type="project" value="InterPro"/>
</dbReference>
<evidence type="ECO:0000256" key="2">
    <source>
        <dbReference type="ARBA" id="ARBA00003120"/>
    </source>
</evidence>
<evidence type="ECO:0000256" key="7">
    <source>
        <dbReference type="ARBA" id="ARBA00022723"/>
    </source>
</evidence>
<dbReference type="InterPro" id="IPR015422">
    <property type="entry name" value="PyrdxlP-dep_Trfase_small"/>
</dbReference>
<evidence type="ECO:0000256" key="10">
    <source>
        <dbReference type="ARBA" id="ARBA00023014"/>
    </source>
</evidence>
<dbReference type="InterPro" id="IPR017772">
    <property type="entry name" value="Cys_deSase_NifS_bac/arc"/>
</dbReference>
<dbReference type="PIRSF" id="PIRSF005572">
    <property type="entry name" value="NifS"/>
    <property type="match status" value="1"/>
</dbReference>
<dbReference type="Proteomes" id="UP000722750">
    <property type="component" value="Unassembled WGS sequence"/>
</dbReference>
<evidence type="ECO:0000256" key="4">
    <source>
        <dbReference type="ARBA" id="ARBA00011738"/>
    </source>
</evidence>
<keyword evidence="7 13" id="KW-0479">Metal-binding</keyword>
<evidence type="ECO:0000313" key="15">
    <source>
        <dbReference type="EMBL" id="MBS1258266.1"/>
    </source>
</evidence>
<evidence type="ECO:0000256" key="6">
    <source>
        <dbReference type="ARBA" id="ARBA00022679"/>
    </source>
</evidence>
<feature type="domain" description="Aminotransferase class V" evidence="14">
    <location>
        <begin position="4"/>
        <end position="365"/>
    </location>
</feature>
<reference evidence="15" key="1">
    <citation type="journal article" date="2021" name="ISME J.">
        <title>Fine-scale metabolic discontinuity in a stratified prokaryote microbiome of a Red Sea deep halocline.</title>
        <authorList>
            <person name="Michoud G."/>
            <person name="Ngugi D.K."/>
            <person name="Barozzi A."/>
            <person name="Merlino G."/>
            <person name="Calleja M.L."/>
            <person name="Delgado-Huertas A."/>
            <person name="Moran X.A.G."/>
            <person name="Daffonchio D."/>
        </authorList>
    </citation>
    <scope>NUCLEOTIDE SEQUENCE</scope>
    <source>
        <strain evidence="15">SuakinDeep_MAG55_1</strain>
    </source>
</reference>
<keyword evidence="10 13" id="KW-0411">Iron-sulfur</keyword>
<dbReference type="InterPro" id="IPR016454">
    <property type="entry name" value="Cysteine_dSase"/>
</dbReference>
<dbReference type="Gene3D" id="3.90.1150.10">
    <property type="entry name" value="Aspartate Aminotransferase, domain 1"/>
    <property type="match status" value="1"/>
</dbReference>
<sequence>MKLVYVDNNATTRVDDEVLEEMLPYFKESYGNPSSIHTFGRQVATKMDLARERVANIIGADTSEVVFTSCGTESNNNAIHCSLEAHPERRHVVTTKVEHPAVLNVCKYFAKQGYEVTELGVDKDGMLDLDELRDSIKDTTAIVSIMHANNETGVIFPIEEIGKIVKEKGALFHCDAVQAIGKIPVNLKNSHVDLMSISGHKLHAPKGVGVLYIRKGVRIDPLLIGGHQEENRRSGTENVPYIIGLGKACELAEGFVKEEQTEVRRLRDKLEKGIKDTISNVVIIGENSDRLPNTSCVGFEYIEGEAILLLLDMAGIASSSGSACTTGSTEPSHVLQAMGVPPATSRGAIRFSLSKYNTDDEIDYVIEKLGPIIKKLQDLSPLFDDSAKK</sequence>
<name>A0A941W4B3_9BACT</name>
<evidence type="ECO:0000256" key="3">
    <source>
        <dbReference type="ARBA" id="ARBA00006490"/>
    </source>
</evidence>
<dbReference type="Gene3D" id="3.40.640.10">
    <property type="entry name" value="Type I PLP-dependent aspartate aminotransferase-like (Major domain)"/>
    <property type="match status" value="1"/>
</dbReference>
<dbReference type="Gene3D" id="1.10.260.50">
    <property type="match status" value="1"/>
</dbReference>
<comment type="similarity">
    <text evidence="3 13">Belongs to the class-V pyridoxal-phosphate-dependent aminotransferase family. NifS/IscS subfamily.</text>
</comment>
<evidence type="ECO:0000313" key="16">
    <source>
        <dbReference type="Proteomes" id="UP000722750"/>
    </source>
</evidence>
<dbReference type="InterPro" id="IPR020578">
    <property type="entry name" value="Aminotrans_V_PyrdxlP_BS"/>
</dbReference>
<dbReference type="EMBL" id="JAANXD010000057">
    <property type="protein sequence ID" value="MBS1258266.1"/>
    <property type="molecule type" value="Genomic_DNA"/>
</dbReference>
<comment type="catalytic activity">
    <reaction evidence="11 13">
        <text>(sulfur carrier)-H + L-cysteine = (sulfur carrier)-SH + L-alanine</text>
        <dbReference type="Rhea" id="RHEA:43892"/>
        <dbReference type="Rhea" id="RHEA-COMP:14737"/>
        <dbReference type="Rhea" id="RHEA-COMP:14739"/>
        <dbReference type="ChEBI" id="CHEBI:29917"/>
        <dbReference type="ChEBI" id="CHEBI:35235"/>
        <dbReference type="ChEBI" id="CHEBI:57972"/>
        <dbReference type="ChEBI" id="CHEBI:64428"/>
        <dbReference type="EC" id="2.8.1.7"/>
    </reaction>
</comment>
<proteinExistence type="inferred from homology"/>
<dbReference type="PROSITE" id="PS00595">
    <property type="entry name" value="AA_TRANSFER_CLASS_5"/>
    <property type="match status" value="1"/>
</dbReference>
<dbReference type="GO" id="GO:0046872">
    <property type="term" value="F:metal ion binding"/>
    <property type="evidence" value="ECO:0007669"/>
    <property type="project" value="UniProtKB-KW"/>
</dbReference>
<keyword evidence="8 13" id="KW-0663">Pyridoxal phosphate</keyword>
<dbReference type="GO" id="GO:0031071">
    <property type="term" value="F:cysteine desulfurase activity"/>
    <property type="evidence" value="ECO:0007669"/>
    <property type="project" value="UniProtKB-EC"/>
</dbReference>
<comment type="function">
    <text evidence="2">Catalyzes the removal of elemental sulfur atoms from cysteine to produce alanine. Seems to participate in the biosynthesis of the nitrogenase metalloclusters by providing the inorganic sulfur required for the Fe-S core formation.</text>
</comment>
<comment type="subunit">
    <text evidence="4">Homodimer.</text>
</comment>
<protein>
    <recommendedName>
        <fullName evidence="5 13">Cysteine desulfurase</fullName>
        <ecNumber evidence="5 13">2.8.1.7</ecNumber>
    </recommendedName>
    <alternativeName>
        <fullName evidence="13">Nitrogenase metalloclusters biosynthesis protein NifS</fullName>
    </alternativeName>
</protein>
<evidence type="ECO:0000256" key="11">
    <source>
        <dbReference type="ARBA" id="ARBA00050776"/>
    </source>
</evidence>
<dbReference type="FunFam" id="3.40.640.10:FF:000084">
    <property type="entry name" value="IscS-like cysteine desulfurase"/>
    <property type="match status" value="1"/>
</dbReference>
<accession>A0A941W4B3</accession>
<organism evidence="15 16">
    <name type="scientific">Candidatus Scalindua arabica</name>
    <dbReference type="NCBI Taxonomy" id="1127984"/>
    <lineage>
        <taxon>Bacteria</taxon>
        <taxon>Pseudomonadati</taxon>
        <taxon>Planctomycetota</taxon>
        <taxon>Candidatus Brocadiia</taxon>
        <taxon>Candidatus Brocadiales</taxon>
        <taxon>Candidatus Scalinduaceae</taxon>
        <taxon>Candidatus Scalindua</taxon>
    </lineage>
</organism>
<evidence type="ECO:0000256" key="12">
    <source>
        <dbReference type="RuleBase" id="RU004504"/>
    </source>
</evidence>
<keyword evidence="6 13" id="KW-0808">Transferase</keyword>
<dbReference type="Pfam" id="PF00266">
    <property type="entry name" value="Aminotran_5"/>
    <property type="match status" value="1"/>
</dbReference>
<gene>
    <name evidence="15" type="ORF">MAG551_01322</name>
</gene>
<dbReference type="GO" id="GO:0051536">
    <property type="term" value="F:iron-sulfur cluster binding"/>
    <property type="evidence" value="ECO:0007669"/>
    <property type="project" value="UniProtKB-KW"/>
</dbReference>
<evidence type="ECO:0000256" key="13">
    <source>
        <dbReference type="RuleBase" id="RU364075"/>
    </source>
</evidence>
<dbReference type="InterPro" id="IPR015421">
    <property type="entry name" value="PyrdxlP-dep_Trfase_major"/>
</dbReference>
<dbReference type="PANTHER" id="PTHR11601:SF34">
    <property type="entry name" value="CYSTEINE DESULFURASE"/>
    <property type="match status" value="1"/>
</dbReference>
<dbReference type="InterPro" id="IPR000192">
    <property type="entry name" value="Aminotrans_V_dom"/>
</dbReference>
<dbReference type="SUPFAM" id="SSF53383">
    <property type="entry name" value="PLP-dependent transferases"/>
    <property type="match status" value="1"/>
</dbReference>
<dbReference type="EC" id="2.8.1.7" evidence="5 13"/>
<dbReference type="InterPro" id="IPR015424">
    <property type="entry name" value="PyrdxlP-dep_Trfase"/>
</dbReference>
<evidence type="ECO:0000256" key="9">
    <source>
        <dbReference type="ARBA" id="ARBA00023004"/>
    </source>
</evidence>
<comment type="cofactor">
    <cofactor evidence="1 12">
        <name>pyridoxal 5'-phosphate</name>
        <dbReference type="ChEBI" id="CHEBI:597326"/>
    </cofactor>
</comment>
<evidence type="ECO:0000256" key="5">
    <source>
        <dbReference type="ARBA" id="ARBA00012239"/>
    </source>
</evidence>
<evidence type="ECO:0000256" key="1">
    <source>
        <dbReference type="ARBA" id="ARBA00001933"/>
    </source>
</evidence>
<dbReference type="AlphaFoldDB" id="A0A941W4B3"/>
<evidence type="ECO:0000259" key="14">
    <source>
        <dbReference type="Pfam" id="PF00266"/>
    </source>
</evidence>
<dbReference type="NCBIfam" id="TIGR03402">
    <property type="entry name" value="FeS_nifS"/>
    <property type="match status" value="1"/>
</dbReference>
<comment type="caution">
    <text evidence="15">The sequence shown here is derived from an EMBL/GenBank/DDBJ whole genome shotgun (WGS) entry which is preliminary data.</text>
</comment>
<dbReference type="PANTHER" id="PTHR11601">
    <property type="entry name" value="CYSTEINE DESULFURYLASE FAMILY MEMBER"/>
    <property type="match status" value="1"/>
</dbReference>
<keyword evidence="9 13" id="KW-0408">Iron</keyword>